<evidence type="ECO:0000313" key="5">
    <source>
        <dbReference type="Proteomes" id="UP001328107"/>
    </source>
</evidence>
<dbReference type="Pfam" id="PF03489">
    <property type="entry name" value="SapB_2"/>
    <property type="match status" value="1"/>
</dbReference>
<evidence type="ECO:0000256" key="1">
    <source>
        <dbReference type="ARBA" id="ARBA00023157"/>
    </source>
</evidence>
<evidence type="ECO:0000256" key="2">
    <source>
        <dbReference type="SAM" id="SignalP"/>
    </source>
</evidence>
<dbReference type="Proteomes" id="UP001328107">
    <property type="component" value="Unassembled WGS sequence"/>
</dbReference>
<comment type="caution">
    <text evidence="4">The sequence shown here is derived from an EMBL/GenBank/DDBJ whole genome shotgun (WGS) entry which is preliminary data.</text>
</comment>
<name>A0AAN5D565_9BILA</name>
<keyword evidence="5" id="KW-1185">Reference proteome</keyword>
<organism evidence="4 5">
    <name type="scientific">Pristionchus mayeri</name>
    <dbReference type="NCBI Taxonomy" id="1317129"/>
    <lineage>
        <taxon>Eukaryota</taxon>
        <taxon>Metazoa</taxon>
        <taxon>Ecdysozoa</taxon>
        <taxon>Nematoda</taxon>
        <taxon>Chromadorea</taxon>
        <taxon>Rhabditida</taxon>
        <taxon>Rhabditina</taxon>
        <taxon>Diplogasteromorpha</taxon>
        <taxon>Diplogasteroidea</taxon>
        <taxon>Neodiplogasteridae</taxon>
        <taxon>Pristionchus</taxon>
    </lineage>
</organism>
<dbReference type="InterPro" id="IPR011001">
    <property type="entry name" value="Saposin-like"/>
</dbReference>
<dbReference type="PROSITE" id="PS50015">
    <property type="entry name" value="SAP_B"/>
    <property type="match status" value="1"/>
</dbReference>
<dbReference type="AlphaFoldDB" id="A0AAN5D565"/>
<dbReference type="InterPro" id="IPR008139">
    <property type="entry name" value="SaposinB_dom"/>
</dbReference>
<feature type="signal peptide" evidence="2">
    <location>
        <begin position="1"/>
        <end position="23"/>
    </location>
</feature>
<feature type="chain" id="PRO_5042909354" description="Saposin B-type domain-containing protein" evidence="2">
    <location>
        <begin position="24"/>
        <end position="110"/>
    </location>
</feature>
<keyword evidence="1" id="KW-1015">Disulfide bond</keyword>
<dbReference type="EMBL" id="BTRK01000005">
    <property type="protein sequence ID" value="GMR55927.1"/>
    <property type="molecule type" value="Genomic_DNA"/>
</dbReference>
<gene>
    <name evidence="4" type="ORF">PMAYCL1PPCAC_26122</name>
</gene>
<accession>A0AAN5D565</accession>
<sequence>YPIVMIRTLVFSSILSLLLVVAAVQPKVPETRSAFCSACEKIVGGIEQGVENDEPNILKRCENLCDDLLGHIGNLAQECKDWIDKDVAEIMNKLENEWTPETICKDYHLC</sequence>
<dbReference type="InterPro" id="IPR008138">
    <property type="entry name" value="SapB_2"/>
</dbReference>
<dbReference type="Gene3D" id="1.10.225.10">
    <property type="entry name" value="Saposin-like"/>
    <property type="match status" value="1"/>
</dbReference>
<dbReference type="SUPFAM" id="SSF47862">
    <property type="entry name" value="Saposin"/>
    <property type="match status" value="1"/>
</dbReference>
<dbReference type="SMART" id="SM00741">
    <property type="entry name" value="SapB"/>
    <property type="match status" value="1"/>
</dbReference>
<feature type="non-terminal residue" evidence="4">
    <location>
        <position position="1"/>
    </location>
</feature>
<evidence type="ECO:0000313" key="4">
    <source>
        <dbReference type="EMBL" id="GMR55927.1"/>
    </source>
</evidence>
<protein>
    <recommendedName>
        <fullName evidence="3">Saposin B-type domain-containing protein</fullName>
    </recommendedName>
</protein>
<evidence type="ECO:0000259" key="3">
    <source>
        <dbReference type="PROSITE" id="PS50015"/>
    </source>
</evidence>
<reference evidence="5" key="1">
    <citation type="submission" date="2022-10" db="EMBL/GenBank/DDBJ databases">
        <title>Genome assembly of Pristionchus species.</title>
        <authorList>
            <person name="Yoshida K."/>
            <person name="Sommer R.J."/>
        </authorList>
    </citation>
    <scope>NUCLEOTIDE SEQUENCE [LARGE SCALE GENOMIC DNA]</scope>
    <source>
        <strain evidence="5">RS5460</strain>
    </source>
</reference>
<keyword evidence="2" id="KW-0732">Signal</keyword>
<feature type="domain" description="Saposin B-type" evidence="3">
    <location>
        <begin position="32"/>
        <end position="110"/>
    </location>
</feature>
<proteinExistence type="predicted"/>